<dbReference type="Proteomes" id="UP000886469">
    <property type="component" value="Unassembled WGS sequence"/>
</dbReference>
<evidence type="ECO:0000256" key="2">
    <source>
        <dbReference type="ARBA" id="ARBA00022670"/>
    </source>
</evidence>
<feature type="domain" description="J" evidence="6">
    <location>
        <begin position="4"/>
        <end position="65"/>
    </location>
</feature>
<dbReference type="EMBL" id="SPMX01000039">
    <property type="protein sequence ID" value="NMQ06268.1"/>
    <property type="molecule type" value="Genomic_DNA"/>
</dbReference>
<evidence type="ECO:0000256" key="4">
    <source>
        <dbReference type="SAM" id="MobiDB-lite"/>
    </source>
</evidence>
<dbReference type="InterPro" id="IPR051201">
    <property type="entry name" value="Chloro_Bact_Ser_Proteases"/>
</dbReference>
<evidence type="ECO:0000256" key="1">
    <source>
        <dbReference type="ARBA" id="ARBA00010541"/>
    </source>
</evidence>
<dbReference type="RefSeq" id="WP_169070828.1">
    <property type="nucleotide sequence ID" value="NZ_SPMX01000039.1"/>
</dbReference>
<organism evidence="7 8">
    <name type="scientific">Candidatus Accumulibacter contiguus</name>
    <dbReference type="NCBI Taxonomy" id="2954381"/>
    <lineage>
        <taxon>Bacteria</taxon>
        <taxon>Pseudomonadati</taxon>
        <taxon>Pseudomonadota</taxon>
        <taxon>Betaproteobacteria</taxon>
        <taxon>Candidatus Accumulibacter</taxon>
    </lineage>
</organism>
<dbReference type="PANTHER" id="PTHR43343">
    <property type="entry name" value="PEPTIDASE S12"/>
    <property type="match status" value="1"/>
</dbReference>
<dbReference type="InterPro" id="IPR009003">
    <property type="entry name" value="Peptidase_S1_PA"/>
</dbReference>
<gene>
    <name evidence="7" type="ORF">E4Q08_13920</name>
</gene>
<dbReference type="InterPro" id="IPR043504">
    <property type="entry name" value="Peptidase_S1_PA_chymotrypsin"/>
</dbReference>
<keyword evidence="8" id="KW-1185">Reference proteome</keyword>
<comment type="caution">
    <text evidence="7">The sequence shown here is derived from an EMBL/GenBank/DDBJ whole genome shotgun (WGS) entry which is preliminary data.</text>
</comment>
<dbReference type="Gene3D" id="2.40.10.10">
    <property type="entry name" value="Trypsin-like serine proteases"/>
    <property type="match status" value="2"/>
</dbReference>
<dbReference type="InterPro" id="IPR001940">
    <property type="entry name" value="Peptidase_S1C"/>
</dbReference>
<protein>
    <recommendedName>
        <fullName evidence="6">J domain-containing protein</fullName>
    </recommendedName>
</protein>
<proteinExistence type="inferred from homology"/>
<feature type="compositionally biased region" description="Low complexity" evidence="4">
    <location>
        <begin position="339"/>
        <end position="361"/>
    </location>
</feature>
<keyword evidence="5" id="KW-0812">Transmembrane</keyword>
<comment type="similarity">
    <text evidence="1">Belongs to the peptidase S1C family.</text>
</comment>
<sequence length="457" mass="47695">MKRTLYTILGVDSTASSQEIGAAYQTRLDDLVATPTPDPNDVLLVREAYQVLSNVRSRSTYDASLENAASRGAKRRESEDPRSGWFKWVSLGVVLLVIAGIGWKTRSPGRPPSQPLVAVALDPPELIEKAAPAAEPEPPATATAVSPVSGTLATRSAEDLFSEVSNSVARVAATDSSGRATSQGSGVVIGNGTVVTNCHVVAKAVSIMVKVGTDTHTASRLVTDEELDLCSLSVPGLAAPSVNVGSVGSLRIGQRVYAIGAPYGLDLTISEGIVSSLRTLPAGTVIQTTAPVSPGSSGGGLFDVSGNLVGIVTFQHRYGQNLNFAHPADWIGQMRTRTAQSSGVHPSSASSPPSAVAPVAPSQDSLPSSLILGTWRCLAGASDRVGEFHFRGNGKVLISWLSGHTDFGRYSIAGGSSVIFDIQGRGSLLALSIQDLGPSKMVLKQADFPEWIKCDRK</sequence>
<dbReference type="Pfam" id="PF13365">
    <property type="entry name" value="Trypsin_2"/>
    <property type="match status" value="1"/>
</dbReference>
<evidence type="ECO:0000259" key="6">
    <source>
        <dbReference type="PROSITE" id="PS50076"/>
    </source>
</evidence>
<feature type="region of interest" description="Disordered" evidence="4">
    <location>
        <begin position="337"/>
        <end position="361"/>
    </location>
</feature>
<keyword evidence="5" id="KW-1133">Transmembrane helix</keyword>
<name>A0ABX1TB08_9PROT</name>
<dbReference type="InterPro" id="IPR036869">
    <property type="entry name" value="J_dom_sf"/>
</dbReference>
<dbReference type="InterPro" id="IPR001623">
    <property type="entry name" value="DnaJ_domain"/>
</dbReference>
<keyword evidence="5" id="KW-0472">Membrane</keyword>
<dbReference type="PROSITE" id="PS00672">
    <property type="entry name" value="V8_HIS"/>
    <property type="match status" value="1"/>
</dbReference>
<dbReference type="SUPFAM" id="SSF50494">
    <property type="entry name" value="Trypsin-like serine proteases"/>
    <property type="match status" value="1"/>
</dbReference>
<dbReference type="PROSITE" id="PS50076">
    <property type="entry name" value="DNAJ_2"/>
    <property type="match status" value="1"/>
</dbReference>
<accession>A0ABX1TB08</accession>
<keyword evidence="2" id="KW-0645">Protease</keyword>
<dbReference type="CDD" id="cd06257">
    <property type="entry name" value="DnaJ"/>
    <property type="match status" value="1"/>
</dbReference>
<dbReference type="InterPro" id="IPR028301">
    <property type="entry name" value="V8_his_AS"/>
</dbReference>
<reference evidence="7" key="1">
    <citation type="submission" date="2019-03" db="EMBL/GenBank/DDBJ databases">
        <title>Metabolic reconstructions from genomes of highly enriched 'Candidatus Accumulibacter' and 'Candidatus Competibacter' bioreactor populations.</title>
        <authorList>
            <person name="Annavajhala M.K."/>
            <person name="Welles L."/>
            <person name="Abbas B."/>
            <person name="Sorokin D."/>
            <person name="Park H."/>
            <person name="Van Loosdrecht M."/>
            <person name="Chandran K."/>
        </authorList>
    </citation>
    <scope>NUCLEOTIDE SEQUENCE</scope>
    <source>
        <strain evidence="7">SBR_L</strain>
    </source>
</reference>
<dbReference type="PRINTS" id="PR00834">
    <property type="entry name" value="PROTEASES2C"/>
</dbReference>
<keyword evidence="3" id="KW-0378">Hydrolase</keyword>
<evidence type="ECO:0000313" key="7">
    <source>
        <dbReference type="EMBL" id="NMQ06268.1"/>
    </source>
</evidence>
<feature type="transmembrane region" description="Helical" evidence="5">
    <location>
        <begin position="85"/>
        <end position="103"/>
    </location>
</feature>
<dbReference type="PANTHER" id="PTHR43343:SF3">
    <property type="entry name" value="PROTEASE DO-LIKE 8, CHLOROPLASTIC"/>
    <property type="match status" value="1"/>
</dbReference>
<evidence type="ECO:0000313" key="8">
    <source>
        <dbReference type="Proteomes" id="UP000886469"/>
    </source>
</evidence>
<evidence type="ECO:0000256" key="5">
    <source>
        <dbReference type="SAM" id="Phobius"/>
    </source>
</evidence>
<evidence type="ECO:0000256" key="3">
    <source>
        <dbReference type="ARBA" id="ARBA00022801"/>
    </source>
</evidence>
<dbReference type="SUPFAM" id="SSF46565">
    <property type="entry name" value="Chaperone J-domain"/>
    <property type="match status" value="1"/>
</dbReference>
<dbReference type="Gene3D" id="1.10.287.110">
    <property type="entry name" value="DnaJ domain"/>
    <property type="match status" value="1"/>
</dbReference>